<protein>
    <submittedName>
        <fullName evidence="2">Uncharacterized protein</fullName>
    </submittedName>
</protein>
<accession>A0A9D1RNN4</accession>
<proteinExistence type="predicted"/>
<reference evidence="2" key="2">
    <citation type="submission" date="2021-04" db="EMBL/GenBank/DDBJ databases">
        <authorList>
            <person name="Gilroy R."/>
        </authorList>
    </citation>
    <scope>NUCLEOTIDE SEQUENCE</scope>
    <source>
        <strain evidence="2">CHK32-1732</strain>
    </source>
</reference>
<feature type="compositionally biased region" description="Basic and acidic residues" evidence="1">
    <location>
        <begin position="47"/>
        <end position="58"/>
    </location>
</feature>
<evidence type="ECO:0000313" key="3">
    <source>
        <dbReference type="Proteomes" id="UP000824190"/>
    </source>
</evidence>
<dbReference type="AlphaFoldDB" id="A0A9D1RNN4"/>
<dbReference type="Proteomes" id="UP000824190">
    <property type="component" value="Unassembled WGS sequence"/>
</dbReference>
<sequence>MGRVVLLLLIIVTVIVLWKAFGPKTWNNGAGPGNGADKGQFPQLGRQKREAVERKGPDDDPDFLWNLKKERFKAQREEERRIEEARQRFDREAKQQKKPGQNNPAEQDAPSTPAAKDEGNPPTSENRADERGDGRTDGHGDGRNDGRSDGKAEGGAS</sequence>
<dbReference type="EMBL" id="DXGC01000043">
    <property type="protein sequence ID" value="HIW90902.1"/>
    <property type="molecule type" value="Genomic_DNA"/>
</dbReference>
<comment type="caution">
    <text evidence="2">The sequence shown here is derived from an EMBL/GenBank/DDBJ whole genome shotgun (WGS) entry which is preliminary data.</text>
</comment>
<feature type="compositionally biased region" description="Basic and acidic residues" evidence="1">
    <location>
        <begin position="126"/>
        <end position="157"/>
    </location>
</feature>
<feature type="region of interest" description="Disordered" evidence="1">
    <location>
        <begin position="29"/>
        <end position="157"/>
    </location>
</feature>
<evidence type="ECO:0000256" key="1">
    <source>
        <dbReference type="SAM" id="MobiDB-lite"/>
    </source>
</evidence>
<name>A0A9D1RNN4_9CORY</name>
<organism evidence="2 3">
    <name type="scientific">Candidatus Corynebacterium avicola</name>
    <dbReference type="NCBI Taxonomy" id="2838527"/>
    <lineage>
        <taxon>Bacteria</taxon>
        <taxon>Bacillati</taxon>
        <taxon>Actinomycetota</taxon>
        <taxon>Actinomycetes</taxon>
        <taxon>Mycobacteriales</taxon>
        <taxon>Corynebacteriaceae</taxon>
        <taxon>Corynebacterium</taxon>
    </lineage>
</organism>
<reference evidence="2" key="1">
    <citation type="journal article" date="2021" name="PeerJ">
        <title>Extensive microbial diversity within the chicken gut microbiome revealed by metagenomics and culture.</title>
        <authorList>
            <person name="Gilroy R."/>
            <person name="Ravi A."/>
            <person name="Getino M."/>
            <person name="Pursley I."/>
            <person name="Horton D.L."/>
            <person name="Alikhan N.F."/>
            <person name="Baker D."/>
            <person name="Gharbi K."/>
            <person name="Hall N."/>
            <person name="Watson M."/>
            <person name="Adriaenssens E.M."/>
            <person name="Foster-Nyarko E."/>
            <person name="Jarju S."/>
            <person name="Secka A."/>
            <person name="Antonio M."/>
            <person name="Oren A."/>
            <person name="Chaudhuri R.R."/>
            <person name="La Ragione R."/>
            <person name="Hildebrand F."/>
            <person name="Pallen M.J."/>
        </authorList>
    </citation>
    <scope>NUCLEOTIDE SEQUENCE</scope>
    <source>
        <strain evidence="2">CHK32-1732</strain>
    </source>
</reference>
<evidence type="ECO:0000313" key="2">
    <source>
        <dbReference type="EMBL" id="HIW90902.1"/>
    </source>
</evidence>
<gene>
    <name evidence="2" type="ORF">H9870_04485</name>
</gene>
<feature type="compositionally biased region" description="Basic and acidic residues" evidence="1">
    <location>
        <begin position="67"/>
        <end position="95"/>
    </location>
</feature>